<name>A0A7J4KTT8_9ARCH</name>
<feature type="non-terminal residue" evidence="1">
    <location>
        <position position="78"/>
    </location>
</feature>
<dbReference type="AlphaFoldDB" id="A0A7J4KTT8"/>
<sequence>MKELGAEDKLSTSTKVYISFNELKRMISLLKDTCQGTAISCDIAELVNVPSEGTPAKTKITTAFLTKFWAAMELKVGV</sequence>
<accession>A0A7J4KTT8</accession>
<gene>
    <name evidence="1" type="ORF">HA227_03745</name>
</gene>
<evidence type="ECO:0000313" key="1">
    <source>
        <dbReference type="EMBL" id="HIH33342.1"/>
    </source>
</evidence>
<proteinExistence type="predicted"/>
<comment type="caution">
    <text evidence="1">The sequence shown here is derived from an EMBL/GenBank/DDBJ whole genome shotgun (WGS) entry which is preliminary data.</text>
</comment>
<protein>
    <submittedName>
        <fullName evidence="1">Uncharacterized protein</fullName>
    </submittedName>
</protein>
<evidence type="ECO:0000313" key="2">
    <source>
        <dbReference type="Proteomes" id="UP000527315"/>
    </source>
</evidence>
<organism evidence="1 2">
    <name type="scientific">Candidatus Iainarchaeum sp</name>
    <dbReference type="NCBI Taxonomy" id="3101447"/>
    <lineage>
        <taxon>Archaea</taxon>
        <taxon>Candidatus Iainarchaeota</taxon>
        <taxon>Candidatus Iainarchaeia</taxon>
        <taxon>Candidatus Iainarchaeales</taxon>
        <taxon>Candidatus Iainarchaeaceae</taxon>
        <taxon>Candidatus Iainarchaeum</taxon>
    </lineage>
</organism>
<dbReference type="Proteomes" id="UP000527315">
    <property type="component" value="Unassembled WGS sequence"/>
</dbReference>
<reference evidence="2" key="1">
    <citation type="journal article" date="2020" name="bioRxiv">
        <title>A rank-normalized archaeal taxonomy based on genome phylogeny resolves widespread incomplete and uneven classifications.</title>
        <authorList>
            <person name="Rinke C."/>
            <person name="Chuvochina M."/>
            <person name="Mussig A.J."/>
            <person name="Chaumeil P.-A."/>
            <person name="Waite D.W."/>
            <person name="Whitman W.B."/>
            <person name="Parks D.H."/>
            <person name="Hugenholtz P."/>
        </authorList>
    </citation>
    <scope>NUCLEOTIDE SEQUENCE [LARGE SCALE GENOMIC DNA]</scope>
</reference>
<dbReference type="EMBL" id="DUFJ01000081">
    <property type="protein sequence ID" value="HIH33342.1"/>
    <property type="molecule type" value="Genomic_DNA"/>
</dbReference>